<feature type="domain" description="Origin recognition complex subunit 3 winged helix C-terminal" evidence="8">
    <location>
        <begin position="582"/>
        <end position="705"/>
    </location>
</feature>
<dbReference type="Pfam" id="PF07034">
    <property type="entry name" value="ORC3_N"/>
    <property type="match status" value="1"/>
</dbReference>
<evidence type="ECO:0000259" key="8">
    <source>
        <dbReference type="Pfam" id="PF18137"/>
    </source>
</evidence>
<evidence type="ECO:0000256" key="1">
    <source>
        <dbReference type="ARBA" id="ARBA00004123"/>
    </source>
</evidence>
<accession>A0AA88DN08</accession>
<comment type="subcellular location">
    <subcellularLocation>
        <location evidence="1">Nucleus</location>
    </subcellularLocation>
</comment>
<dbReference type="GO" id="GO:0006270">
    <property type="term" value="P:DNA replication initiation"/>
    <property type="evidence" value="ECO:0007669"/>
    <property type="project" value="TreeGrafter"/>
</dbReference>
<feature type="region of interest" description="Disordered" evidence="6">
    <location>
        <begin position="649"/>
        <end position="675"/>
    </location>
</feature>
<dbReference type="CDD" id="cd20704">
    <property type="entry name" value="Orc3"/>
    <property type="match status" value="1"/>
</dbReference>
<feature type="domain" description="Origin recognition complex subunit 3 N-terminal" evidence="7">
    <location>
        <begin position="34"/>
        <end position="348"/>
    </location>
</feature>
<feature type="compositionally biased region" description="Basic residues" evidence="6">
    <location>
        <begin position="649"/>
        <end position="664"/>
    </location>
</feature>
<gene>
    <name evidence="9" type="ORF">TIFTF001_027456</name>
</gene>
<dbReference type="InterPro" id="IPR020795">
    <property type="entry name" value="ORC3"/>
</dbReference>
<evidence type="ECO:0000313" key="10">
    <source>
        <dbReference type="Proteomes" id="UP001187192"/>
    </source>
</evidence>
<dbReference type="PANTHER" id="PTHR12748">
    <property type="entry name" value="ORIGIN RECOGNITION COMPLEX SUBUNIT 3"/>
    <property type="match status" value="1"/>
</dbReference>
<comment type="caution">
    <text evidence="9">The sequence shown here is derived from an EMBL/GenBank/DDBJ whole genome shotgun (WGS) entry which is preliminary data.</text>
</comment>
<organism evidence="9 10">
    <name type="scientific">Ficus carica</name>
    <name type="common">Common fig</name>
    <dbReference type="NCBI Taxonomy" id="3494"/>
    <lineage>
        <taxon>Eukaryota</taxon>
        <taxon>Viridiplantae</taxon>
        <taxon>Streptophyta</taxon>
        <taxon>Embryophyta</taxon>
        <taxon>Tracheophyta</taxon>
        <taxon>Spermatophyta</taxon>
        <taxon>Magnoliopsida</taxon>
        <taxon>eudicotyledons</taxon>
        <taxon>Gunneridae</taxon>
        <taxon>Pentapetalae</taxon>
        <taxon>rosids</taxon>
        <taxon>fabids</taxon>
        <taxon>Rosales</taxon>
        <taxon>Moraceae</taxon>
        <taxon>Ficeae</taxon>
        <taxon>Ficus</taxon>
    </lineage>
</organism>
<evidence type="ECO:0000256" key="4">
    <source>
        <dbReference type="ARBA" id="ARBA00023125"/>
    </source>
</evidence>
<evidence type="ECO:0008006" key="11">
    <source>
        <dbReference type="Google" id="ProtNLM"/>
    </source>
</evidence>
<evidence type="ECO:0000256" key="6">
    <source>
        <dbReference type="SAM" id="MobiDB-lite"/>
    </source>
</evidence>
<dbReference type="EMBL" id="BTGU01000077">
    <property type="protein sequence ID" value="GMN58361.1"/>
    <property type="molecule type" value="Genomic_DNA"/>
</dbReference>
<sequence length="707" mass="79012">MTPSPAMAASDSASQPLSTTASDSSANDNIQPFYVLHKAPSRNLHRKSAARRIDLSPSKPAVAKPEFDAHKAFQSVWFKIHSSIKDVLRDVNTSVFNEIHSWVCQSFLAITSSGVPTFAQATRSFPILTHTTSKQLFTGMVLIKNMEFVDDLLTFEELGLCLKSHGCHVANLSSADFSTKIGVGGCMRSLLRQFLMVTLDATDISILASWYREHGNHNSPVVIIIDDMERCSRSVLSDFILMLSEWAVKIPMILIMGVTTLDAPRNVLPSHVLQQLCPSKFILGSPAERMDAVVDASLMRWSSGFQIGHKVAVFLRNYFLNQDGTLTSFIRALKIACAQHFSMEPLSFVLGLLAEEDGEGERLVFSSKVEAQIDSKLARGLTELMHSKKCWSTVVMCLYEAGKYNKVQLLDLFCEALDPDLYNSMAPENQTRSGKGFEVSSSSDHLMARQNLRKGGPIHKAIQKVRDLPAASLSQLLKSWENLSVDILEVPLCSCDRKHASQSPANIKESKSINDEAVTLIATMIRDFMKPIECVPFHEVVCFKDVEKLKLQCSAFYSLQWKAVFKTWELIVVFNALIGDPRKRIQVDLLEFHKFLQCNCCSKNCNIPLQSMPDASILYTLAQEHGDLINLHDWFQSFKTVVANPIIKGKQRKGKQSPLPKKRKDANENENKNEATIQAVTELQITGLIRMPSKRRPDCVQRVAFGL</sequence>
<keyword evidence="10" id="KW-1185">Reference proteome</keyword>
<dbReference type="InterPro" id="IPR040855">
    <property type="entry name" value="ORC_WH_C"/>
</dbReference>
<dbReference type="Pfam" id="PF18137">
    <property type="entry name" value="WHD_ORC"/>
    <property type="match status" value="1"/>
</dbReference>
<keyword evidence="5" id="KW-0539">Nucleus</keyword>
<evidence type="ECO:0000256" key="3">
    <source>
        <dbReference type="ARBA" id="ARBA00022705"/>
    </source>
</evidence>
<comment type="similarity">
    <text evidence="2">Belongs to the ORC3 family.</text>
</comment>
<dbReference type="Proteomes" id="UP001187192">
    <property type="component" value="Unassembled WGS sequence"/>
</dbReference>
<dbReference type="GO" id="GO:0003688">
    <property type="term" value="F:DNA replication origin binding"/>
    <property type="evidence" value="ECO:0007669"/>
    <property type="project" value="TreeGrafter"/>
</dbReference>
<dbReference type="PANTHER" id="PTHR12748:SF0">
    <property type="entry name" value="ORIGIN RECOGNITION COMPLEX SUBUNIT 3"/>
    <property type="match status" value="1"/>
</dbReference>
<keyword evidence="4" id="KW-0238">DNA-binding</keyword>
<keyword evidence="3" id="KW-0235">DNA replication</keyword>
<dbReference type="GO" id="GO:0031261">
    <property type="term" value="C:DNA replication preinitiation complex"/>
    <property type="evidence" value="ECO:0007669"/>
    <property type="project" value="TreeGrafter"/>
</dbReference>
<dbReference type="GO" id="GO:0005664">
    <property type="term" value="C:nuclear origin of replication recognition complex"/>
    <property type="evidence" value="ECO:0007669"/>
    <property type="project" value="InterPro"/>
</dbReference>
<evidence type="ECO:0000256" key="2">
    <source>
        <dbReference type="ARBA" id="ARBA00010977"/>
    </source>
</evidence>
<name>A0AA88DN08_FICCA</name>
<feature type="compositionally biased region" description="Polar residues" evidence="6">
    <location>
        <begin position="17"/>
        <end position="27"/>
    </location>
</feature>
<dbReference type="InterPro" id="IPR045667">
    <property type="entry name" value="ORC3_N"/>
</dbReference>
<evidence type="ECO:0000259" key="7">
    <source>
        <dbReference type="Pfam" id="PF07034"/>
    </source>
</evidence>
<feature type="region of interest" description="Disordered" evidence="6">
    <location>
        <begin position="1"/>
        <end position="27"/>
    </location>
</feature>
<evidence type="ECO:0000313" key="9">
    <source>
        <dbReference type="EMBL" id="GMN58361.1"/>
    </source>
</evidence>
<protein>
    <recommendedName>
        <fullName evidence="11">Origin of replication complex subunit 3</fullName>
    </recommendedName>
</protein>
<evidence type="ECO:0000256" key="5">
    <source>
        <dbReference type="ARBA" id="ARBA00023242"/>
    </source>
</evidence>
<reference evidence="9" key="1">
    <citation type="submission" date="2023-07" db="EMBL/GenBank/DDBJ databases">
        <title>draft genome sequence of fig (Ficus carica).</title>
        <authorList>
            <person name="Takahashi T."/>
            <person name="Nishimura K."/>
        </authorList>
    </citation>
    <scope>NUCLEOTIDE SEQUENCE</scope>
</reference>
<feature type="compositionally biased region" description="Low complexity" evidence="6">
    <location>
        <begin position="1"/>
        <end position="16"/>
    </location>
</feature>
<proteinExistence type="inferred from homology"/>
<dbReference type="AlphaFoldDB" id="A0AA88DN08"/>
<dbReference type="GO" id="GO:0005656">
    <property type="term" value="C:nuclear pre-replicative complex"/>
    <property type="evidence" value="ECO:0007669"/>
    <property type="project" value="TreeGrafter"/>
</dbReference>